<organism evidence="6 7">
    <name type="scientific">Rhodopseudomonas pseudopalustris</name>
    <dbReference type="NCBI Taxonomy" id="1513892"/>
    <lineage>
        <taxon>Bacteria</taxon>
        <taxon>Pseudomonadati</taxon>
        <taxon>Pseudomonadota</taxon>
        <taxon>Alphaproteobacteria</taxon>
        <taxon>Hyphomicrobiales</taxon>
        <taxon>Nitrobacteraceae</taxon>
        <taxon>Rhodopseudomonas</taxon>
    </lineage>
</organism>
<sequence length="114" mass="13123">MPPRLGDRLNHIAAAIHDIRDALADRDFAGFQSDPLRLAAIERFLEKISEASRHIPDDLKASDPSINWRRLADLGNWLRHAYHATDAGLLWDMIQRDLEPLQQFITRVSKESDR</sequence>
<keyword evidence="4" id="KW-0547">Nucleotide-binding</keyword>
<proteinExistence type="predicted"/>
<reference evidence="7" key="1">
    <citation type="submission" date="2016-10" db="EMBL/GenBank/DDBJ databases">
        <authorList>
            <person name="Varghese N."/>
            <person name="Submissions S."/>
        </authorList>
    </citation>
    <scope>NUCLEOTIDE SEQUENCE [LARGE SCALE GENOMIC DNA]</scope>
    <source>
        <strain evidence="7">DSM 123</strain>
    </source>
</reference>
<dbReference type="PANTHER" id="PTHR34139:SF1">
    <property type="entry name" value="RNASE MJ1380-RELATED"/>
    <property type="match status" value="1"/>
</dbReference>
<evidence type="ECO:0000256" key="1">
    <source>
        <dbReference type="ARBA" id="ARBA00022553"/>
    </source>
</evidence>
<dbReference type="EMBL" id="FODT01000004">
    <property type="protein sequence ID" value="SEO72158.1"/>
    <property type="molecule type" value="Genomic_DNA"/>
</dbReference>
<evidence type="ECO:0000313" key="6">
    <source>
        <dbReference type="EMBL" id="SEO72158.1"/>
    </source>
</evidence>
<evidence type="ECO:0000256" key="4">
    <source>
        <dbReference type="ARBA" id="ARBA00022741"/>
    </source>
</evidence>
<dbReference type="InterPro" id="IPR008201">
    <property type="entry name" value="HepT-like"/>
</dbReference>
<name>A0A1H8S1D4_9BRAD</name>
<evidence type="ECO:0000256" key="3">
    <source>
        <dbReference type="ARBA" id="ARBA00022722"/>
    </source>
</evidence>
<dbReference type="GO" id="GO:0004540">
    <property type="term" value="F:RNA nuclease activity"/>
    <property type="evidence" value="ECO:0007669"/>
    <property type="project" value="InterPro"/>
</dbReference>
<evidence type="ECO:0000256" key="5">
    <source>
        <dbReference type="ARBA" id="ARBA00022801"/>
    </source>
</evidence>
<evidence type="ECO:0000256" key="2">
    <source>
        <dbReference type="ARBA" id="ARBA00022649"/>
    </source>
</evidence>
<gene>
    <name evidence="6" type="ORF">SAMN05444123_104200</name>
</gene>
<dbReference type="Proteomes" id="UP000199615">
    <property type="component" value="Unassembled WGS sequence"/>
</dbReference>
<keyword evidence="5" id="KW-0378">Hydrolase</keyword>
<keyword evidence="1" id="KW-0597">Phosphoprotein</keyword>
<dbReference type="AlphaFoldDB" id="A0A1H8S1D4"/>
<protein>
    <submittedName>
        <fullName evidence="6">Uncharacterized conserved protein, contains HEPN domain</fullName>
    </submittedName>
</protein>
<dbReference type="RefSeq" id="WP_092683429.1">
    <property type="nucleotide sequence ID" value="NZ_FODT01000004.1"/>
</dbReference>
<dbReference type="Pfam" id="PF01934">
    <property type="entry name" value="HepT-like"/>
    <property type="match status" value="1"/>
</dbReference>
<keyword evidence="2" id="KW-1277">Toxin-antitoxin system</keyword>
<dbReference type="PANTHER" id="PTHR34139">
    <property type="entry name" value="UPF0331 PROTEIN MJ0127"/>
    <property type="match status" value="1"/>
</dbReference>
<dbReference type="GO" id="GO:0110001">
    <property type="term" value="C:toxin-antitoxin complex"/>
    <property type="evidence" value="ECO:0007669"/>
    <property type="project" value="InterPro"/>
</dbReference>
<dbReference type="InterPro" id="IPR051813">
    <property type="entry name" value="HepT_RNase_toxin"/>
</dbReference>
<keyword evidence="3" id="KW-0540">Nuclease</keyword>
<dbReference type="GO" id="GO:0000166">
    <property type="term" value="F:nucleotide binding"/>
    <property type="evidence" value="ECO:0007669"/>
    <property type="project" value="UniProtKB-KW"/>
</dbReference>
<dbReference type="OrthoDB" id="4829434at2"/>
<dbReference type="GO" id="GO:0016787">
    <property type="term" value="F:hydrolase activity"/>
    <property type="evidence" value="ECO:0007669"/>
    <property type="project" value="UniProtKB-KW"/>
</dbReference>
<keyword evidence="7" id="KW-1185">Reference proteome</keyword>
<accession>A0A1H8S1D4</accession>
<evidence type="ECO:0000313" key="7">
    <source>
        <dbReference type="Proteomes" id="UP000199615"/>
    </source>
</evidence>